<name>A0A1I1R1Y8_9FLAO</name>
<dbReference type="SUPFAM" id="SSF52540">
    <property type="entry name" value="P-loop containing nucleoside triphosphate hydrolases"/>
    <property type="match status" value="2"/>
</dbReference>
<dbReference type="Proteomes" id="UP000199439">
    <property type="component" value="Unassembled WGS sequence"/>
</dbReference>
<dbReference type="OrthoDB" id="9804145at2"/>
<gene>
    <name evidence="2" type="ORF">SAMN04487987_10874</name>
</gene>
<evidence type="ECO:0000313" key="2">
    <source>
        <dbReference type="EMBL" id="SFD28227.1"/>
    </source>
</evidence>
<dbReference type="InterPro" id="IPR027417">
    <property type="entry name" value="P-loop_NTPase"/>
</dbReference>
<dbReference type="GO" id="GO:0003677">
    <property type="term" value="F:DNA binding"/>
    <property type="evidence" value="ECO:0007669"/>
    <property type="project" value="InterPro"/>
</dbReference>
<organism evidence="2 3">
    <name type="scientific">Algibacter pectinivorans</name>
    <dbReference type="NCBI Taxonomy" id="870482"/>
    <lineage>
        <taxon>Bacteria</taxon>
        <taxon>Pseudomonadati</taxon>
        <taxon>Bacteroidota</taxon>
        <taxon>Flavobacteriia</taxon>
        <taxon>Flavobacteriales</taxon>
        <taxon>Flavobacteriaceae</taxon>
        <taxon>Algibacter</taxon>
    </lineage>
</organism>
<dbReference type="GO" id="GO:0016787">
    <property type="term" value="F:hydrolase activity"/>
    <property type="evidence" value="ECO:0007669"/>
    <property type="project" value="InterPro"/>
</dbReference>
<protein>
    <submittedName>
        <fullName evidence="2">Type III restriction enzyme</fullName>
    </submittedName>
</protein>
<keyword evidence="3" id="KW-1185">Reference proteome</keyword>
<sequence length="783" mass="90680">MYILKDFQETAVTSLLENTYTALKEPTKQTPILLESPTGSGKTVMMASYIERLVDELQLKPGYNSNVAFVWLAPNTLHIQSYHALQNLYSDTQKLNCIDLDNLGSNPILNAKDLLFLNWSSIHSAKNIWRKDNETNTNLETLIENTQANDTSIVLIIDEAHLSAFSGKQAIAVRNLIEADVEVLVTATAHNIQRPQLSVFVPRQKVVEQELIKKGIRLNIGLNPEEQNGENVHMHLLRKAFQKKEELKALYAQELGDNKVNPLLLIQLPSDNVSLSSEDKSIRDTLVGLLNTEYNVTTQNGRLAIWLSGEKDKDGIEDINAMQDVMIFKQAVAQGWDCPRAAVLVSYRTVNSPSFGIQTVGRILRMPHRKHYNNDDLNYGYVYTNIEATRINFEPSDADFINFQLAKRKKDRGWGFDKINSAQIVNDRTAKGVLTSTFQTHFFNLMEQRFNVAMLPDVDLFTTEVEENLKEAKEANLLAMQQNGWEFNVDDHQIPIPVDIEADPYIVNSIMVNADHTKQFAITMNQFNTMFERFCYDNITRLNRSKSWKKLRDVLLFFAEYYLGLFEHEAKRIYLFPQNRRLLEELIVVALERFEQWQKAKGNEKRRVEYASWEVPEYRYYSENFNKQYIENHAMEPFYEYISVSSPEKRFKEFLEANSEHIEWWYKNGDAGKEHFAVPYIKQADEKLERPSLFYVDFVIKFKSGKIGLFDTKTKRSDLDAPKKHNALLEYIEKVNQEANNENLLGGVLIEEPIDSNHWRFCANRIEDTKDLTGWEFLKPELL</sequence>
<dbReference type="PANTHER" id="PTHR47396">
    <property type="entry name" value="TYPE I RESTRICTION ENZYME ECOKI R PROTEIN"/>
    <property type="match status" value="1"/>
</dbReference>
<dbReference type="GO" id="GO:0005524">
    <property type="term" value="F:ATP binding"/>
    <property type="evidence" value="ECO:0007669"/>
    <property type="project" value="InterPro"/>
</dbReference>
<accession>A0A1I1R1Y8</accession>
<evidence type="ECO:0000259" key="1">
    <source>
        <dbReference type="Pfam" id="PF04851"/>
    </source>
</evidence>
<feature type="domain" description="Helicase/UvrB N-terminal" evidence="1">
    <location>
        <begin position="4"/>
        <end position="189"/>
    </location>
</feature>
<dbReference type="InterPro" id="IPR050742">
    <property type="entry name" value="Helicase_Restrict-Modif_Enz"/>
</dbReference>
<dbReference type="InterPro" id="IPR006935">
    <property type="entry name" value="Helicase/UvrB_N"/>
</dbReference>
<dbReference type="RefSeq" id="WP_092852603.1">
    <property type="nucleotide sequence ID" value="NZ_FOMI01000008.1"/>
</dbReference>
<dbReference type="PANTHER" id="PTHR47396:SF1">
    <property type="entry name" value="ATP-DEPENDENT HELICASE IRC3-RELATED"/>
    <property type="match status" value="1"/>
</dbReference>
<dbReference type="Gene3D" id="3.40.50.300">
    <property type="entry name" value="P-loop containing nucleotide triphosphate hydrolases"/>
    <property type="match status" value="2"/>
</dbReference>
<evidence type="ECO:0000313" key="3">
    <source>
        <dbReference type="Proteomes" id="UP000199439"/>
    </source>
</evidence>
<dbReference type="Pfam" id="PF04851">
    <property type="entry name" value="ResIII"/>
    <property type="match status" value="1"/>
</dbReference>
<proteinExistence type="predicted"/>
<reference evidence="3" key="1">
    <citation type="submission" date="2016-10" db="EMBL/GenBank/DDBJ databases">
        <authorList>
            <person name="Varghese N."/>
            <person name="Submissions S."/>
        </authorList>
    </citation>
    <scope>NUCLEOTIDE SEQUENCE [LARGE SCALE GENOMIC DNA]</scope>
    <source>
        <strain evidence="3">DSM 25730</strain>
    </source>
</reference>
<dbReference type="STRING" id="870482.SAMN04487987_10874"/>
<dbReference type="AlphaFoldDB" id="A0A1I1R1Y8"/>
<dbReference type="GO" id="GO:0005829">
    <property type="term" value="C:cytosol"/>
    <property type="evidence" value="ECO:0007669"/>
    <property type="project" value="TreeGrafter"/>
</dbReference>
<dbReference type="EMBL" id="FOMI01000008">
    <property type="protein sequence ID" value="SFD28227.1"/>
    <property type="molecule type" value="Genomic_DNA"/>
</dbReference>